<feature type="chain" id="PRO_5005833012" description="Secretion system C-terminal sorting domain-containing protein" evidence="1">
    <location>
        <begin position="25"/>
        <end position="193"/>
    </location>
</feature>
<accession>A0A0M9CFB9</accession>
<evidence type="ECO:0000313" key="2">
    <source>
        <dbReference type="EMBL" id="KOY51501.1"/>
    </source>
</evidence>
<dbReference type="PATRIC" id="fig|1300348.6.peg.1061"/>
<evidence type="ECO:0000313" key="3">
    <source>
        <dbReference type="EMBL" id="SEE10040.1"/>
    </source>
</evidence>
<keyword evidence="5" id="KW-1185">Reference proteome</keyword>
<dbReference type="EMBL" id="LGBR01000001">
    <property type="protein sequence ID" value="KOY51501.1"/>
    <property type="molecule type" value="Genomic_DNA"/>
</dbReference>
<keyword evidence="1" id="KW-0732">Signal</keyword>
<reference evidence="2 4" key="1">
    <citation type="submission" date="2015-07" db="EMBL/GenBank/DDBJ databases">
        <title>Genome of Polaribacter dokdonenesis DSW-5, isolated from seawater off Dokdo in Korea.</title>
        <authorList>
            <person name="Yoon K."/>
            <person name="Song J.Y."/>
            <person name="Kim J.F."/>
        </authorList>
    </citation>
    <scope>NUCLEOTIDE SEQUENCE [LARGE SCALE GENOMIC DNA]</scope>
    <source>
        <strain evidence="2 4">DSW-5</strain>
    </source>
</reference>
<feature type="signal peptide" evidence="1">
    <location>
        <begin position="1"/>
        <end position="24"/>
    </location>
</feature>
<dbReference type="RefSeq" id="WP_053973677.1">
    <property type="nucleotide sequence ID" value="NZ_FNUE01000001.1"/>
</dbReference>
<protein>
    <recommendedName>
        <fullName evidence="6">Secretion system C-terminal sorting domain-containing protein</fullName>
    </recommendedName>
</protein>
<dbReference type="OrthoDB" id="1122048at2"/>
<dbReference type="AlphaFoldDB" id="A0A0M9CFB9"/>
<dbReference type="Gene3D" id="2.60.40.3080">
    <property type="match status" value="1"/>
</dbReference>
<dbReference type="EMBL" id="FNUE01000001">
    <property type="protein sequence ID" value="SEE10040.1"/>
    <property type="molecule type" value="Genomic_DNA"/>
</dbReference>
<sequence>MKSIKTRVLVVVLMLGTLVNYANNANLEANLDAKTIKVAFKDAKKGHQLIIKNSAGIILHTEQVEKKGDLVKVFDFSKLENGNYTLELEKDFEIIIKSVKVKENEIIFDKTSERKIFKPVVRNQANTLMISKIAFDKKPLQVTLFFNDEVILSETVVSEAILNRVYKLDSEQKGEYKVIIRNNNRSYINQFKI</sequence>
<proteinExistence type="predicted"/>
<dbReference type="STRING" id="1300348.I602_1061"/>
<evidence type="ECO:0008006" key="6">
    <source>
        <dbReference type="Google" id="ProtNLM"/>
    </source>
</evidence>
<name>A0A0M9CFB9_9FLAO</name>
<dbReference type="Proteomes" id="UP000037716">
    <property type="component" value="Unassembled WGS sequence"/>
</dbReference>
<evidence type="ECO:0000313" key="5">
    <source>
        <dbReference type="Proteomes" id="UP000183071"/>
    </source>
</evidence>
<evidence type="ECO:0000256" key="1">
    <source>
        <dbReference type="SAM" id="SignalP"/>
    </source>
</evidence>
<dbReference type="Proteomes" id="UP000183071">
    <property type="component" value="Unassembled WGS sequence"/>
</dbReference>
<organism evidence="2 4">
    <name type="scientific">Polaribacter dokdonensis DSW-5</name>
    <dbReference type="NCBI Taxonomy" id="1300348"/>
    <lineage>
        <taxon>Bacteria</taxon>
        <taxon>Pseudomonadati</taxon>
        <taxon>Bacteroidota</taxon>
        <taxon>Flavobacteriia</taxon>
        <taxon>Flavobacteriales</taxon>
        <taxon>Flavobacteriaceae</taxon>
    </lineage>
</organism>
<gene>
    <name evidence="2" type="ORF">I602_1061</name>
    <name evidence="3" type="ORF">SAMN05444353_0716</name>
</gene>
<comment type="caution">
    <text evidence="2">The sequence shown here is derived from an EMBL/GenBank/DDBJ whole genome shotgun (WGS) entry which is preliminary data.</text>
</comment>
<evidence type="ECO:0000313" key="4">
    <source>
        <dbReference type="Proteomes" id="UP000037716"/>
    </source>
</evidence>
<reference evidence="3 5" key="2">
    <citation type="submission" date="2016-10" db="EMBL/GenBank/DDBJ databases">
        <authorList>
            <person name="Varghese N."/>
            <person name="Submissions S."/>
        </authorList>
    </citation>
    <scope>NUCLEOTIDE SEQUENCE [LARGE SCALE GENOMIC DNA]</scope>
    <source>
        <strain evidence="3 5">DSW-5</strain>
    </source>
</reference>